<protein>
    <submittedName>
        <fullName evidence="1">Uncharacterized protein</fullName>
    </submittedName>
</protein>
<dbReference type="InterPro" id="IPR042099">
    <property type="entry name" value="ANL_N_sf"/>
</dbReference>
<dbReference type="AlphaFoldDB" id="X1TAK6"/>
<feature type="non-terminal residue" evidence="1">
    <location>
        <position position="1"/>
    </location>
</feature>
<dbReference type="SUPFAM" id="SSF56801">
    <property type="entry name" value="Acetyl-CoA synthetase-like"/>
    <property type="match status" value="1"/>
</dbReference>
<accession>X1TAK6</accession>
<sequence length="170" mass="19025">GPTILVMGAPISGEEKKKVYEFLKSPIVESWGNSEGLGTITDKEDLFVRPNSIGRPFLTEKLCVVSDDLVECAPKQRGRLAGSEETMFVEYANRPDATNQVKKNNLILSDDIGYIDEENYFYILGRDQETFIVNGQTVFLTDIEENLRNKIGIIESCINNIAITLNNCNI</sequence>
<dbReference type="InterPro" id="IPR050237">
    <property type="entry name" value="ATP-dep_AMP-bd_enzyme"/>
</dbReference>
<evidence type="ECO:0000313" key="1">
    <source>
        <dbReference type="EMBL" id="GAI84575.1"/>
    </source>
</evidence>
<dbReference type="PANTHER" id="PTHR43767:SF1">
    <property type="entry name" value="NONRIBOSOMAL PEPTIDE SYNTHASE PES1 (EUROFUNG)-RELATED"/>
    <property type="match status" value="1"/>
</dbReference>
<dbReference type="EMBL" id="BARW01008455">
    <property type="protein sequence ID" value="GAI84575.1"/>
    <property type="molecule type" value="Genomic_DNA"/>
</dbReference>
<gene>
    <name evidence="1" type="ORF">S12H4_17324</name>
</gene>
<reference evidence="1" key="1">
    <citation type="journal article" date="2014" name="Front. Microbiol.">
        <title>High frequency of phylogenetically diverse reductive dehalogenase-homologous genes in deep subseafloor sedimentary metagenomes.</title>
        <authorList>
            <person name="Kawai M."/>
            <person name="Futagami T."/>
            <person name="Toyoda A."/>
            <person name="Takaki Y."/>
            <person name="Nishi S."/>
            <person name="Hori S."/>
            <person name="Arai W."/>
            <person name="Tsubouchi T."/>
            <person name="Morono Y."/>
            <person name="Uchiyama I."/>
            <person name="Ito T."/>
            <person name="Fujiyama A."/>
            <person name="Inagaki F."/>
            <person name="Takami H."/>
        </authorList>
    </citation>
    <scope>NUCLEOTIDE SEQUENCE</scope>
    <source>
        <strain evidence="1">Expedition CK06-06</strain>
    </source>
</reference>
<dbReference type="Gene3D" id="3.40.50.12780">
    <property type="entry name" value="N-terminal domain of ligase-like"/>
    <property type="match status" value="1"/>
</dbReference>
<dbReference type="PANTHER" id="PTHR43767">
    <property type="entry name" value="LONG-CHAIN-FATTY-ACID--COA LIGASE"/>
    <property type="match status" value="1"/>
</dbReference>
<organism evidence="1">
    <name type="scientific">marine sediment metagenome</name>
    <dbReference type="NCBI Taxonomy" id="412755"/>
    <lineage>
        <taxon>unclassified sequences</taxon>
        <taxon>metagenomes</taxon>
        <taxon>ecological metagenomes</taxon>
    </lineage>
</organism>
<name>X1TAK6_9ZZZZ</name>
<proteinExistence type="predicted"/>
<comment type="caution">
    <text evidence="1">The sequence shown here is derived from an EMBL/GenBank/DDBJ whole genome shotgun (WGS) entry which is preliminary data.</text>
</comment>